<dbReference type="OrthoDB" id="337830at2"/>
<name>A0A4Q2S3R4_9ACTN</name>
<dbReference type="RefSeq" id="WP_129400343.1">
    <property type="nucleotide sequence ID" value="NZ_SDWT01000001.1"/>
</dbReference>
<dbReference type="InterPro" id="IPR050703">
    <property type="entry name" value="Flavin_MAO"/>
</dbReference>
<evidence type="ECO:0000256" key="2">
    <source>
        <dbReference type="ARBA" id="ARBA00005995"/>
    </source>
</evidence>
<dbReference type="PRINTS" id="PR00757">
    <property type="entry name" value="AMINEOXDASEF"/>
</dbReference>
<dbReference type="Gene3D" id="1.10.405.10">
    <property type="entry name" value="Guanine Nucleotide Dissociation Inhibitor, domain 1"/>
    <property type="match status" value="1"/>
</dbReference>
<feature type="domain" description="Amine oxidase" evidence="5">
    <location>
        <begin position="14"/>
        <end position="434"/>
    </location>
</feature>
<comment type="similarity">
    <text evidence="2">Belongs to the flavin monoamine oxidase family.</text>
</comment>
<comment type="cofactor">
    <cofactor evidence="1">
        <name>FAD</name>
        <dbReference type="ChEBI" id="CHEBI:57692"/>
    </cofactor>
</comment>
<dbReference type="SUPFAM" id="SSF51905">
    <property type="entry name" value="FAD/NAD(P)-binding domain"/>
    <property type="match status" value="1"/>
</dbReference>
<feature type="binding site" evidence="4">
    <location>
        <position position="232"/>
    </location>
    <ligand>
        <name>FAD</name>
        <dbReference type="ChEBI" id="CHEBI:57692"/>
    </ligand>
</feature>
<reference evidence="6 7" key="1">
    <citation type="submission" date="2019-01" db="EMBL/GenBank/DDBJ databases">
        <title>Novel species of Nocardioides.</title>
        <authorList>
            <person name="Liu Q."/>
            <person name="Xin Y.-H."/>
        </authorList>
    </citation>
    <scope>NUCLEOTIDE SEQUENCE [LARGE SCALE GENOMIC DNA]</scope>
    <source>
        <strain evidence="6 7">CGMCC 4.6882</strain>
    </source>
</reference>
<evidence type="ECO:0000313" key="7">
    <source>
        <dbReference type="Proteomes" id="UP000294071"/>
    </source>
</evidence>
<keyword evidence="7" id="KW-1185">Reference proteome</keyword>
<dbReference type="SUPFAM" id="SSF54373">
    <property type="entry name" value="FAD-linked reductases, C-terminal domain"/>
    <property type="match status" value="1"/>
</dbReference>
<dbReference type="InterPro" id="IPR001613">
    <property type="entry name" value="Flavin_amine_oxidase"/>
</dbReference>
<feature type="binding site" evidence="4">
    <location>
        <begin position="34"/>
        <end position="35"/>
    </location>
    <ligand>
        <name>FAD</name>
        <dbReference type="ChEBI" id="CHEBI:57692"/>
    </ligand>
</feature>
<dbReference type="Gene3D" id="3.90.660.10">
    <property type="match status" value="1"/>
</dbReference>
<evidence type="ECO:0000259" key="5">
    <source>
        <dbReference type="Pfam" id="PF01593"/>
    </source>
</evidence>
<dbReference type="PANTHER" id="PTHR43563">
    <property type="entry name" value="AMINE OXIDASE"/>
    <property type="match status" value="1"/>
</dbReference>
<accession>A0A4Q2S3R4</accession>
<dbReference type="Gene3D" id="3.50.50.60">
    <property type="entry name" value="FAD/NAD(P)-binding domain"/>
    <property type="match status" value="1"/>
</dbReference>
<dbReference type="Proteomes" id="UP000294071">
    <property type="component" value="Unassembled WGS sequence"/>
</dbReference>
<evidence type="ECO:0000313" key="6">
    <source>
        <dbReference type="EMBL" id="RYB94999.1"/>
    </source>
</evidence>
<organism evidence="6 7">
    <name type="scientific">Nocardioides oleivorans</name>
    <dbReference type="NCBI Taxonomy" id="273676"/>
    <lineage>
        <taxon>Bacteria</taxon>
        <taxon>Bacillati</taxon>
        <taxon>Actinomycetota</taxon>
        <taxon>Actinomycetes</taxon>
        <taxon>Propionibacteriales</taxon>
        <taxon>Nocardioidaceae</taxon>
        <taxon>Nocardioides</taxon>
    </lineage>
</organism>
<dbReference type="GO" id="GO:0016491">
    <property type="term" value="F:oxidoreductase activity"/>
    <property type="evidence" value="ECO:0007669"/>
    <property type="project" value="UniProtKB-KW"/>
</dbReference>
<dbReference type="InterPro" id="IPR002937">
    <property type="entry name" value="Amino_oxidase"/>
</dbReference>
<comment type="caution">
    <text evidence="6">The sequence shown here is derived from an EMBL/GenBank/DDBJ whole genome shotgun (WGS) entry which is preliminary data.</text>
</comment>
<gene>
    <name evidence="6" type="ORF">EUA93_11975</name>
</gene>
<sequence length="441" mass="46817">MTSASDVVVVGAGLAGLSCARDLEAGGATVTVLEARPRVGGRVEQVDLPDGRVVQLGGEVVGNAHTSYLGLVAELGLTLTASYVAEPGEITRQVPGSVDVGAWPSWCTQADRASYDDVEAALEKVLATIDPADPWSCPDLERLDRLSLGGWLREVGATPHVQRLFELVHLSLADGSIERQSLFAYARKTVVGGTTGSYDVEQWENLRVAEGSATVALTLAAGLQDVRLSTPVRRIRVRRGGCTVTTYDGEGLRADAVVLAVPSGPARDIDVDGVSEARLTSLRRQRHAPAAKLVAAYDDSFWRARGQNGLSESEGVIGSTWPQQQGVLSALVPPERYAGFVATDPVTRTREALAQVAEMFGPEATAPLQTWTRLWGTDPWTQGYVTSWHPGDVLAVGPLHGTHEPPFYVCGSDQWVAGYMEGAVRTGRSTAAAALAEPDGK</sequence>
<dbReference type="EMBL" id="SDWT01000001">
    <property type="protein sequence ID" value="RYB94999.1"/>
    <property type="molecule type" value="Genomic_DNA"/>
</dbReference>
<keyword evidence="3" id="KW-0560">Oxidoreductase</keyword>
<evidence type="ECO:0000256" key="4">
    <source>
        <dbReference type="PIRSR" id="PIRSR601613-1"/>
    </source>
</evidence>
<dbReference type="InterPro" id="IPR036188">
    <property type="entry name" value="FAD/NAD-bd_sf"/>
</dbReference>
<protein>
    <submittedName>
        <fullName evidence="6">FAD-dependent oxidoreductase</fullName>
    </submittedName>
</protein>
<evidence type="ECO:0000256" key="3">
    <source>
        <dbReference type="ARBA" id="ARBA00023002"/>
    </source>
</evidence>
<dbReference type="PANTHER" id="PTHR43563:SF1">
    <property type="entry name" value="AMINE OXIDASE [FLAVIN-CONTAINING] B"/>
    <property type="match status" value="1"/>
</dbReference>
<evidence type="ECO:0000256" key="1">
    <source>
        <dbReference type="ARBA" id="ARBA00001974"/>
    </source>
</evidence>
<dbReference type="AlphaFoldDB" id="A0A4Q2S3R4"/>
<proteinExistence type="inferred from homology"/>
<dbReference type="Pfam" id="PF01593">
    <property type="entry name" value="Amino_oxidase"/>
    <property type="match status" value="1"/>
</dbReference>